<dbReference type="GO" id="GO:0045503">
    <property type="term" value="F:dynein light chain binding"/>
    <property type="evidence" value="ECO:0007669"/>
    <property type="project" value="TreeGrafter"/>
</dbReference>
<evidence type="ECO:0000256" key="9">
    <source>
        <dbReference type="SAM" id="MobiDB-lite"/>
    </source>
</evidence>
<accession>A0A3Q0IJ00</accession>
<comment type="subcellular location">
    <subcellularLocation>
        <location evidence="1">Cell projection</location>
        <location evidence="1">Cilium</location>
    </subcellularLocation>
    <subcellularLocation>
        <location evidence="2">Cytoplasm</location>
        <location evidence="2">Cytoskeleton</location>
    </subcellularLocation>
</comment>
<evidence type="ECO:0000256" key="4">
    <source>
        <dbReference type="ARBA" id="ARBA00022574"/>
    </source>
</evidence>
<feature type="compositionally biased region" description="Polar residues" evidence="9">
    <location>
        <begin position="167"/>
        <end position="186"/>
    </location>
</feature>
<organism evidence="10 11">
    <name type="scientific">Diaphorina citri</name>
    <name type="common">Asian citrus psyllid</name>
    <dbReference type="NCBI Taxonomy" id="121845"/>
    <lineage>
        <taxon>Eukaryota</taxon>
        <taxon>Metazoa</taxon>
        <taxon>Ecdysozoa</taxon>
        <taxon>Arthropoda</taxon>
        <taxon>Hexapoda</taxon>
        <taxon>Insecta</taxon>
        <taxon>Pterygota</taxon>
        <taxon>Neoptera</taxon>
        <taxon>Paraneoptera</taxon>
        <taxon>Hemiptera</taxon>
        <taxon>Sternorrhyncha</taxon>
        <taxon>Psylloidea</taxon>
        <taxon>Psyllidae</taxon>
        <taxon>Diaphorininae</taxon>
        <taxon>Diaphorina</taxon>
    </lineage>
</organism>
<dbReference type="Proteomes" id="UP000079169">
    <property type="component" value="Unplaced"/>
</dbReference>
<dbReference type="PANTHER" id="PTHR12442:SF11">
    <property type="entry name" value="DYNEIN AXONEMAL INTERMEDIATE CHAIN 1"/>
    <property type="match status" value="1"/>
</dbReference>
<gene>
    <name evidence="11" type="primary">LOC103504985</name>
</gene>
<keyword evidence="7" id="KW-0206">Cytoskeleton</keyword>
<keyword evidence="10" id="KW-1185">Reference proteome</keyword>
<keyword evidence="5" id="KW-0493">Microtubule</keyword>
<dbReference type="PaxDb" id="121845-A0A3Q0IJ00"/>
<dbReference type="PANTHER" id="PTHR12442">
    <property type="entry name" value="DYNEIN INTERMEDIATE CHAIN"/>
    <property type="match status" value="1"/>
</dbReference>
<keyword evidence="8" id="KW-0966">Cell projection</keyword>
<dbReference type="RefSeq" id="XP_026676189.1">
    <property type="nucleotide sequence ID" value="XM_026820388.1"/>
</dbReference>
<evidence type="ECO:0000313" key="11">
    <source>
        <dbReference type="RefSeq" id="XP_026676189.1"/>
    </source>
</evidence>
<evidence type="ECO:0000256" key="2">
    <source>
        <dbReference type="ARBA" id="ARBA00004245"/>
    </source>
</evidence>
<protein>
    <submittedName>
        <fullName evidence="11">Dynein intermediate chain 1, axonemal-like</fullName>
    </submittedName>
</protein>
<dbReference type="STRING" id="121845.A0A3Q0IJ00"/>
<dbReference type="GO" id="GO:0036157">
    <property type="term" value="C:outer dynein arm"/>
    <property type="evidence" value="ECO:0007669"/>
    <property type="project" value="TreeGrafter"/>
</dbReference>
<feature type="region of interest" description="Disordered" evidence="9">
    <location>
        <begin position="167"/>
        <end position="305"/>
    </location>
</feature>
<evidence type="ECO:0000256" key="5">
    <source>
        <dbReference type="ARBA" id="ARBA00022701"/>
    </source>
</evidence>
<reference evidence="11" key="1">
    <citation type="submission" date="2025-08" db="UniProtKB">
        <authorList>
            <consortium name="RefSeq"/>
        </authorList>
    </citation>
    <scope>IDENTIFICATION</scope>
</reference>
<evidence type="ECO:0000256" key="7">
    <source>
        <dbReference type="ARBA" id="ARBA00023212"/>
    </source>
</evidence>
<evidence type="ECO:0000256" key="8">
    <source>
        <dbReference type="ARBA" id="ARBA00023273"/>
    </source>
</evidence>
<evidence type="ECO:0000256" key="1">
    <source>
        <dbReference type="ARBA" id="ARBA00004138"/>
    </source>
</evidence>
<dbReference type="GO" id="GO:0045504">
    <property type="term" value="F:dynein heavy chain binding"/>
    <property type="evidence" value="ECO:0007669"/>
    <property type="project" value="TreeGrafter"/>
</dbReference>
<feature type="region of interest" description="Disordered" evidence="9">
    <location>
        <begin position="10"/>
        <end position="31"/>
    </location>
</feature>
<dbReference type="InterPro" id="IPR050687">
    <property type="entry name" value="Dynein_IC"/>
</dbReference>
<evidence type="ECO:0000256" key="3">
    <source>
        <dbReference type="ARBA" id="ARBA00022490"/>
    </source>
</evidence>
<dbReference type="GO" id="GO:0003341">
    <property type="term" value="P:cilium movement"/>
    <property type="evidence" value="ECO:0007669"/>
    <property type="project" value="TreeGrafter"/>
</dbReference>
<keyword evidence="6" id="KW-0677">Repeat</keyword>
<sequence>MPLPNLKLLKPPLSVKQKSKSSLKKEKGESEEKLEYTCKKSSICRPPDQLDLTDKELEEECVKTLTTINPQLSDSLVEFNFKNNEYELLNELSHRIDVINVEGHLLHKESAEAKKQLNIEDEEGERKTGVFIWSENFCLDRTLNSVTAGCHCGDIPNSYLLKLTSPNQSGSWKSQQHMIAQTVTSSDTDHAQNSGKEERRASIEQQEVKPKEKKKKKSIEKSVDESEEVDESTNQKKSVDESEEVDESVEDEQTGEDEQDKSEEEEEEKDEDGKEEDDKECVEEEEEEVEQEQVEEDKGKKGGKTKKLMNQFNFCERGSLTYNNPYREVTTQTIPPPRASYNDYVTQWIIYDAYCEDYENHVKEREKDKQAKVTVLKNPLLTSKKKQPKGFLEPSVSKMLQAAKVLERMCNQNTFDEIAQDFRYYEDISDEFRDGEGTLLPLWKFSYENTKKYQVTFLQWHPHYYDLFGISFGSFDFLKKCAEGYLCLFSLKNPSYPEYINHVKSGVMCFDFHHTHSSFLAVGLYDGGYLTTLKLSPNCRIKPKPPKKQQHLDPYILEVQKLDKLLSLVREPSAIAKQEEESSVSS</sequence>
<keyword evidence="4" id="KW-0853">WD repeat</keyword>
<proteinExistence type="predicted"/>
<dbReference type="GO" id="GO:0036158">
    <property type="term" value="P:outer dynein arm assembly"/>
    <property type="evidence" value="ECO:0007669"/>
    <property type="project" value="TreeGrafter"/>
</dbReference>
<name>A0A3Q0IJ00_DIACI</name>
<dbReference type="AlphaFoldDB" id="A0A3Q0IJ00"/>
<dbReference type="GeneID" id="103504985"/>
<evidence type="ECO:0000313" key="10">
    <source>
        <dbReference type="Proteomes" id="UP000079169"/>
    </source>
</evidence>
<feature type="compositionally biased region" description="Acidic residues" evidence="9">
    <location>
        <begin position="241"/>
        <end position="295"/>
    </location>
</feature>
<dbReference type="KEGG" id="dci:103504985"/>
<evidence type="ECO:0000256" key="6">
    <source>
        <dbReference type="ARBA" id="ARBA00022737"/>
    </source>
</evidence>
<feature type="compositionally biased region" description="Basic and acidic residues" evidence="9">
    <location>
        <begin position="187"/>
        <end position="210"/>
    </location>
</feature>
<keyword evidence="3" id="KW-0963">Cytoplasm</keyword>
<dbReference type="GO" id="GO:0005874">
    <property type="term" value="C:microtubule"/>
    <property type="evidence" value="ECO:0007669"/>
    <property type="project" value="UniProtKB-KW"/>
</dbReference>